<keyword evidence="3 7" id="KW-0812">Transmembrane</keyword>
<dbReference type="InterPro" id="IPR027417">
    <property type="entry name" value="P-loop_NTPase"/>
</dbReference>
<dbReference type="SUPFAM" id="SSF52540">
    <property type="entry name" value="P-loop containing nucleoside triphosphate hydrolases"/>
    <property type="match status" value="1"/>
</dbReference>
<feature type="region of interest" description="Disordered" evidence="6">
    <location>
        <begin position="192"/>
        <end position="214"/>
    </location>
</feature>
<dbReference type="InterPro" id="IPR003439">
    <property type="entry name" value="ABC_transporter-like_ATP-bd"/>
</dbReference>
<dbReference type="Pfam" id="PF00005">
    <property type="entry name" value="ABC_tran"/>
    <property type="match status" value="1"/>
</dbReference>
<keyword evidence="2" id="KW-0813">Transport</keyword>
<sequence length="585" mass="66024">MRRLFPSRRVALSGSILFNGKQLNSSIIHLLKYVMSADKALEHLTVQETLIFSARLRMRNSTAESFLMSKSASTPLERRLRIDEVVQELNLTKCRNTLVGGSHGKGISAGEMKRLSIAMELLENPSVLLLDEPTTGLDAALAFDLVKSLYSLAKFGNRTIICTIHQPRAQRHAGFNVADYLMDLLTPFTREESNRSLNTPKPLTTPSTSPDRKLSEEIHKEEDAFGTELVTSSCMDDSDNIYQEKKKEATVFLFDRVKVDVQFVQDLPNLYRSSVLYQQNKEKSVKAMEITKPFERISLNHKVFDWFSLFTILLHRTLFNNLKLPSIFLFKFLIAAIQGLLIGGVFIGIGRAIPSNPREAQLRAGSLAGSLFFIVSQLSFGNFDTVTSFLTERIIFNRETANRLYSTSSFFVAKFLGDIIPQQLAPIGFVLLVFFMIGFSSSFEYFLIFFLIVQLTVFAAISVLLTVGALAKNIEVAQIFSPVIFVLFMMVSGLFIRDNDMPAYLAWVRYLSFMRYSFFAFSLNHFPIGGNFGGIRNSTLLRDQLGVSESNLWLAISYLFGLGVIYRITSFIALKFFNRKVGLES</sequence>
<keyword evidence="11" id="KW-1185">Reference proteome</keyword>
<keyword evidence="4 7" id="KW-1133">Transmembrane helix</keyword>
<feature type="transmembrane region" description="Helical" evidence="7">
    <location>
        <begin position="419"/>
        <end position="439"/>
    </location>
</feature>
<feature type="domain" description="ABC-2 type transporter transmembrane" evidence="9">
    <location>
        <begin position="309"/>
        <end position="524"/>
    </location>
</feature>
<dbReference type="InterPro" id="IPR017871">
    <property type="entry name" value="ABC_transporter-like_CS"/>
</dbReference>
<evidence type="ECO:0000256" key="2">
    <source>
        <dbReference type="ARBA" id="ARBA00022448"/>
    </source>
</evidence>
<feature type="domain" description="ABC transporter" evidence="8">
    <location>
        <begin position="13"/>
        <end position="135"/>
    </location>
</feature>
<evidence type="ECO:0000256" key="6">
    <source>
        <dbReference type="SAM" id="MobiDB-lite"/>
    </source>
</evidence>
<feature type="transmembrane region" description="Helical" evidence="7">
    <location>
        <begin position="516"/>
        <end position="535"/>
    </location>
</feature>
<accession>A0ABQ7JD54</accession>
<evidence type="ECO:0000259" key="8">
    <source>
        <dbReference type="Pfam" id="PF00005"/>
    </source>
</evidence>
<dbReference type="PANTHER" id="PTHR48041">
    <property type="entry name" value="ABC TRANSPORTER G FAMILY MEMBER 28"/>
    <property type="match status" value="1"/>
</dbReference>
<evidence type="ECO:0000313" key="11">
    <source>
        <dbReference type="Proteomes" id="UP000823046"/>
    </source>
</evidence>
<dbReference type="EMBL" id="JADAQX010000111">
    <property type="protein sequence ID" value="KAF8821906.1"/>
    <property type="molecule type" value="Genomic_DNA"/>
</dbReference>
<feature type="transmembrane region" description="Helical" evidence="7">
    <location>
        <begin position="446"/>
        <end position="470"/>
    </location>
</feature>
<dbReference type="PANTHER" id="PTHR48041:SF139">
    <property type="entry name" value="PROTEIN SCARLET"/>
    <property type="match status" value="1"/>
</dbReference>
<dbReference type="InterPro" id="IPR013525">
    <property type="entry name" value="ABC2_TM"/>
</dbReference>
<dbReference type="Pfam" id="PF01061">
    <property type="entry name" value="ABC2_membrane"/>
    <property type="match status" value="1"/>
</dbReference>
<evidence type="ECO:0000256" key="4">
    <source>
        <dbReference type="ARBA" id="ARBA00022989"/>
    </source>
</evidence>
<organism evidence="10 11">
    <name type="scientific">Cardiosporidium cionae</name>
    <dbReference type="NCBI Taxonomy" id="476202"/>
    <lineage>
        <taxon>Eukaryota</taxon>
        <taxon>Sar</taxon>
        <taxon>Alveolata</taxon>
        <taxon>Apicomplexa</taxon>
        <taxon>Aconoidasida</taxon>
        <taxon>Nephromycida</taxon>
        <taxon>Cardiosporidium</taxon>
    </lineage>
</organism>
<comment type="caution">
    <text evidence="10">The sequence shown here is derived from an EMBL/GenBank/DDBJ whole genome shotgun (WGS) entry which is preliminary data.</text>
</comment>
<dbReference type="InterPro" id="IPR050352">
    <property type="entry name" value="ABCG_transporters"/>
</dbReference>
<comment type="subcellular location">
    <subcellularLocation>
        <location evidence="1">Membrane</location>
        <topology evidence="1">Multi-pass membrane protein</topology>
    </subcellularLocation>
</comment>
<feature type="transmembrane region" description="Helical" evidence="7">
    <location>
        <begin position="362"/>
        <end position="380"/>
    </location>
</feature>
<evidence type="ECO:0000256" key="1">
    <source>
        <dbReference type="ARBA" id="ARBA00004141"/>
    </source>
</evidence>
<reference evidence="10 11" key="1">
    <citation type="journal article" date="2020" name="bioRxiv">
        <title>Metabolic contributions of an alphaproteobacterial endosymbiont in the apicomplexan Cardiosporidium cionae.</title>
        <authorList>
            <person name="Hunter E.S."/>
            <person name="Paight C.J."/>
            <person name="Lane C.E."/>
        </authorList>
    </citation>
    <scope>NUCLEOTIDE SEQUENCE [LARGE SCALE GENOMIC DNA]</scope>
    <source>
        <strain evidence="10">ESH_2018</strain>
    </source>
</reference>
<evidence type="ECO:0000256" key="7">
    <source>
        <dbReference type="SAM" id="Phobius"/>
    </source>
</evidence>
<evidence type="ECO:0000256" key="5">
    <source>
        <dbReference type="ARBA" id="ARBA00023136"/>
    </source>
</evidence>
<evidence type="ECO:0000313" key="10">
    <source>
        <dbReference type="EMBL" id="KAF8821906.1"/>
    </source>
</evidence>
<keyword evidence="5 7" id="KW-0472">Membrane</keyword>
<feature type="transmembrane region" description="Helical" evidence="7">
    <location>
        <begin position="476"/>
        <end position="496"/>
    </location>
</feature>
<feature type="compositionally biased region" description="Low complexity" evidence="6">
    <location>
        <begin position="196"/>
        <end position="209"/>
    </location>
</feature>
<feature type="transmembrane region" description="Helical" evidence="7">
    <location>
        <begin position="328"/>
        <end position="350"/>
    </location>
</feature>
<dbReference type="Proteomes" id="UP000823046">
    <property type="component" value="Unassembled WGS sequence"/>
</dbReference>
<feature type="transmembrane region" description="Helical" evidence="7">
    <location>
        <begin position="555"/>
        <end position="577"/>
    </location>
</feature>
<evidence type="ECO:0000256" key="3">
    <source>
        <dbReference type="ARBA" id="ARBA00022692"/>
    </source>
</evidence>
<evidence type="ECO:0000259" key="9">
    <source>
        <dbReference type="Pfam" id="PF01061"/>
    </source>
</evidence>
<evidence type="ECO:0008006" key="12">
    <source>
        <dbReference type="Google" id="ProtNLM"/>
    </source>
</evidence>
<protein>
    <recommendedName>
        <fullName evidence="12">ABC transporter domain-containing protein</fullName>
    </recommendedName>
</protein>
<gene>
    <name evidence="10" type="ORF">IE077_004254</name>
</gene>
<dbReference type="Gene3D" id="3.40.50.300">
    <property type="entry name" value="P-loop containing nucleotide triphosphate hydrolases"/>
    <property type="match status" value="1"/>
</dbReference>
<name>A0ABQ7JD54_9APIC</name>
<proteinExistence type="predicted"/>
<dbReference type="PROSITE" id="PS00211">
    <property type="entry name" value="ABC_TRANSPORTER_1"/>
    <property type="match status" value="1"/>
</dbReference>